<feature type="coiled-coil region" evidence="1">
    <location>
        <begin position="1"/>
        <end position="28"/>
    </location>
</feature>
<sequence length="78" mass="8882">YKGALSQLNALQLNLNDAKEVYRVINLQYREGIKTFLELTVAEADLRTAQLTYYNALFNVLSSKLDVQRALGNITFNQ</sequence>
<keyword evidence="1" id="KW-0175">Coiled coil</keyword>
<gene>
    <name evidence="2" type="ORF">Tci_925882</name>
</gene>
<feature type="non-terminal residue" evidence="2">
    <location>
        <position position="1"/>
    </location>
</feature>
<evidence type="ECO:0000313" key="2">
    <source>
        <dbReference type="EMBL" id="GFD53913.1"/>
    </source>
</evidence>
<dbReference type="SUPFAM" id="SSF56954">
    <property type="entry name" value="Outer membrane efflux proteins (OEP)"/>
    <property type="match status" value="1"/>
</dbReference>
<comment type="caution">
    <text evidence="2">The sequence shown here is derived from an EMBL/GenBank/DDBJ whole genome shotgun (WGS) entry which is preliminary data.</text>
</comment>
<name>A0A699X4A0_TANCI</name>
<organism evidence="2">
    <name type="scientific">Tanacetum cinerariifolium</name>
    <name type="common">Dalmatian daisy</name>
    <name type="synonym">Chrysanthemum cinerariifolium</name>
    <dbReference type="NCBI Taxonomy" id="118510"/>
    <lineage>
        <taxon>Eukaryota</taxon>
        <taxon>Viridiplantae</taxon>
        <taxon>Streptophyta</taxon>
        <taxon>Embryophyta</taxon>
        <taxon>Tracheophyta</taxon>
        <taxon>Spermatophyta</taxon>
        <taxon>Magnoliopsida</taxon>
        <taxon>eudicotyledons</taxon>
        <taxon>Gunneridae</taxon>
        <taxon>Pentapetalae</taxon>
        <taxon>asterids</taxon>
        <taxon>campanulids</taxon>
        <taxon>Asterales</taxon>
        <taxon>Asteraceae</taxon>
        <taxon>Asteroideae</taxon>
        <taxon>Anthemideae</taxon>
        <taxon>Anthemidinae</taxon>
        <taxon>Tanacetum</taxon>
    </lineage>
</organism>
<dbReference type="GO" id="GO:0015562">
    <property type="term" value="F:efflux transmembrane transporter activity"/>
    <property type="evidence" value="ECO:0007669"/>
    <property type="project" value="InterPro"/>
</dbReference>
<proteinExistence type="predicted"/>
<accession>A0A699X4A0</accession>
<reference evidence="2" key="1">
    <citation type="journal article" date="2019" name="Sci. Rep.">
        <title>Draft genome of Tanacetum cinerariifolium, the natural source of mosquito coil.</title>
        <authorList>
            <person name="Yamashiro T."/>
            <person name="Shiraishi A."/>
            <person name="Satake H."/>
            <person name="Nakayama K."/>
        </authorList>
    </citation>
    <scope>NUCLEOTIDE SEQUENCE</scope>
</reference>
<dbReference type="EMBL" id="BKCJ011799896">
    <property type="protein sequence ID" value="GFD53913.1"/>
    <property type="molecule type" value="Genomic_DNA"/>
</dbReference>
<dbReference type="AlphaFoldDB" id="A0A699X4A0"/>
<protein>
    <recommendedName>
        <fullName evidence="3">TolC family protein</fullName>
    </recommendedName>
</protein>
<dbReference type="Gene3D" id="1.20.1600.10">
    <property type="entry name" value="Outer membrane efflux proteins (OEP)"/>
    <property type="match status" value="1"/>
</dbReference>
<evidence type="ECO:0008006" key="3">
    <source>
        <dbReference type="Google" id="ProtNLM"/>
    </source>
</evidence>
<evidence type="ECO:0000256" key="1">
    <source>
        <dbReference type="SAM" id="Coils"/>
    </source>
</evidence>